<feature type="disulfide bond" evidence="19">
    <location>
        <begin position="489"/>
        <end position="497"/>
    </location>
</feature>
<evidence type="ECO:0000256" key="7">
    <source>
        <dbReference type="ARBA" id="ARBA00023157"/>
    </source>
</evidence>
<evidence type="ECO:0000256" key="10">
    <source>
        <dbReference type="ARBA" id="ARBA00042300"/>
    </source>
</evidence>
<evidence type="ECO:0000256" key="5">
    <source>
        <dbReference type="ARBA" id="ARBA00022525"/>
    </source>
</evidence>
<evidence type="ECO:0000256" key="12">
    <source>
        <dbReference type="ARBA" id="ARBA00043675"/>
    </source>
</evidence>
<evidence type="ECO:0000256" key="6">
    <source>
        <dbReference type="ARBA" id="ARBA00022801"/>
    </source>
</evidence>
<feature type="disulfide bond" evidence="19">
    <location>
        <begin position="278"/>
        <end position="518"/>
    </location>
</feature>
<evidence type="ECO:0000256" key="11">
    <source>
        <dbReference type="ARBA" id="ARBA00043670"/>
    </source>
</evidence>
<accession>A0A9W9TSW9</accession>
<keyword evidence="8" id="KW-0325">Glycoprotein</keyword>
<evidence type="ECO:0000256" key="15">
    <source>
        <dbReference type="ARBA" id="ARBA00043788"/>
    </source>
</evidence>
<dbReference type="EC" id="3.1.3.8" evidence="4"/>
<dbReference type="GeneID" id="83199578"/>
<feature type="transmembrane region" description="Helical" evidence="20">
    <location>
        <begin position="38"/>
        <end position="58"/>
    </location>
</feature>
<comment type="catalytic activity">
    <reaction evidence="13">
        <text>1D-myo-inositol 1,2,6-trisphosphate + H2O = 1D-myo-inositol 1,2-bisphosphate + phosphate</text>
        <dbReference type="Rhea" id="RHEA:77131"/>
        <dbReference type="ChEBI" id="CHEBI:15377"/>
        <dbReference type="ChEBI" id="CHEBI:43474"/>
        <dbReference type="ChEBI" id="CHEBI:195537"/>
        <dbReference type="ChEBI" id="CHEBI:195539"/>
    </reaction>
    <physiologicalReaction direction="left-to-right" evidence="13">
        <dbReference type="Rhea" id="RHEA:77132"/>
    </physiologicalReaction>
</comment>
<dbReference type="GO" id="GO:0016158">
    <property type="term" value="F:inositol hexakisphosphate 3-phosphatase activity"/>
    <property type="evidence" value="ECO:0007669"/>
    <property type="project" value="UniProtKB-EC"/>
</dbReference>
<dbReference type="EMBL" id="JAPQKS010000003">
    <property type="protein sequence ID" value="KAJ5238359.1"/>
    <property type="molecule type" value="Genomic_DNA"/>
</dbReference>
<keyword evidence="20" id="KW-1133">Transmembrane helix</keyword>
<proteinExistence type="inferred from homology"/>
<dbReference type="PANTHER" id="PTHR20963:SF24">
    <property type="entry name" value="3-PHYTASE B"/>
    <property type="match status" value="1"/>
</dbReference>
<keyword evidence="20" id="KW-0472">Membrane</keyword>
<dbReference type="InterPro" id="IPR016274">
    <property type="entry name" value="Histidine_acid_Pase_euk"/>
</dbReference>
<dbReference type="PIRSF" id="PIRSF000894">
    <property type="entry name" value="Acid_phosphatase"/>
    <property type="match status" value="1"/>
</dbReference>
<comment type="catalytic activity">
    <reaction evidence="11">
        <text>1D-myo-inositol 1,2,5,6-tetrakisphosphate + H2O = 1D-myo-inositol 1,2,6-trisphosphate + phosphate</text>
        <dbReference type="Rhea" id="RHEA:77119"/>
        <dbReference type="ChEBI" id="CHEBI:15377"/>
        <dbReference type="ChEBI" id="CHEBI:43474"/>
        <dbReference type="ChEBI" id="CHEBI:195535"/>
        <dbReference type="ChEBI" id="CHEBI:195537"/>
    </reaction>
    <physiologicalReaction direction="left-to-right" evidence="11">
        <dbReference type="Rhea" id="RHEA:77120"/>
    </physiologicalReaction>
</comment>
<feature type="active site" description="Proton donor" evidence="18">
    <location>
        <position position="411"/>
    </location>
</feature>
<evidence type="ECO:0000256" key="20">
    <source>
        <dbReference type="SAM" id="Phobius"/>
    </source>
</evidence>
<feature type="active site" description="Nucleophile" evidence="18">
    <location>
        <position position="146"/>
    </location>
</feature>
<evidence type="ECO:0000256" key="19">
    <source>
        <dbReference type="PIRSR" id="PIRSR000894-2"/>
    </source>
</evidence>
<keyword evidence="22" id="KW-1185">Reference proteome</keyword>
<evidence type="ECO:0000256" key="17">
    <source>
        <dbReference type="ARBA" id="ARBA00044262"/>
    </source>
</evidence>
<dbReference type="CDD" id="cd07061">
    <property type="entry name" value="HP_HAP_like"/>
    <property type="match status" value="1"/>
</dbReference>
<evidence type="ECO:0000256" key="13">
    <source>
        <dbReference type="ARBA" id="ARBA00043721"/>
    </source>
</evidence>
<dbReference type="RefSeq" id="XP_058331278.1">
    <property type="nucleotide sequence ID" value="XM_058472275.1"/>
</dbReference>
<evidence type="ECO:0000256" key="18">
    <source>
        <dbReference type="PIRSR" id="PIRSR000894-1"/>
    </source>
</evidence>
<comment type="caution">
    <text evidence="21">The sequence shown here is derived from an EMBL/GenBank/DDBJ whole genome shotgun (WGS) entry which is preliminary data.</text>
</comment>
<comment type="catalytic activity">
    <reaction evidence="14">
        <text>1D-myo-inositol 1,2,4,5,6-pentakisphosphate + H2O = 1D-myo-inositol 1,2,5,6-tetrakisphosphate + phosphate</text>
        <dbReference type="Rhea" id="RHEA:77115"/>
        <dbReference type="ChEBI" id="CHEBI:15377"/>
        <dbReference type="ChEBI" id="CHEBI:43474"/>
        <dbReference type="ChEBI" id="CHEBI:57798"/>
        <dbReference type="ChEBI" id="CHEBI:195535"/>
    </reaction>
    <physiologicalReaction direction="left-to-right" evidence="14">
        <dbReference type="Rhea" id="RHEA:77116"/>
    </physiologicalReaction>
</comment>
<comment type="subcellular location">
    <subcellularLocation>
        <location evidence="1">Secreted</location>
    </subcellularLocation>
</comment>
<name>A0A9W9TSW9_9EURO</name>
<dbReference type="PROSITE" id="PS00616">
    <property type="entry name" value="HIS_ACID_PHOSPHAT_1"/>
    <property type="match status" value="1"/>
</dbReference>
<keyword evidence="7 19" id="KW-1015">Disulfide bond</keyword>
<evidence type="ECO:0000256" key="1">
    <source>
        <dbReference type="ARBA" id="ARBA00004613"/>
    </source>
</evidence>
<dbReference type="PROSITE" id="PS00778">
    <property type="entry name" value="HIS_ACID_PHOSPHAT_2"/>
    <property type="match status" value="1"/>
</dbReference>
<feature type="disulfide bond" evidence="19">
    <location>
        <begin position="135"/>
        <end position="463"/>
    </location>
</feature>
<comment type="subunit">
    <text evidence="3">Monomer.</text>
</comment>
<comment type="catalytic activity">
    <reaction evidence="15">
        <text>1D-myo-inositol hexakisphosphate + H2O = 1D-myo-inositol 1,2,4,5,6-pentakisphosphate + phosphate</text>
        <dbReference type="Rhea" id="RHEA:16989"/>
        <dbReference type="ChEBI" id="CHEBI:15377"/>
        <dbReference type="ChEBI" id="CHEBI:43474"/>
        <dbReference type="ChEBI" id="CHEBI:57798"/>
        <dbReference type="ChEBI" id="CHEBI:58130"/>
        <dbReference type="EC" id="3.1.3.8"/>
    </reaction>
    <physiologicalReaction direction="left-to-right" evidence="15">
        <dbReference type="Rhea" id="RHEA:16990"/>
    </physiologicalReaction>
</comment>
<organism evidence="21 22">
    <name type="scientific">Penicillium chermesinum</name>
    <dbReference type="NCBI Taxonomy" id="63820"/>
    <lineage>
        <taxon>Eukaryota</taxon>
        <taxon>Fungi</taxon>
        <taxon>Dikarya</taxon>
        <taxon>Ascomycota</taxon>
        <taxon>Pezizomycotina</taxon>
        <taxon>Eurotiomycetes</taxon>
        <taxon>Eurotiomycetidae</taxon>
        <taxon>Eurotiales</taxon>
        <taxon>Aspergillaceae</taxon>
        <taxon>Penicillium</taxon>
    </lineage>
</organism>
<dbReference type="SUPFAM" id="SSF53254">
    <property type="entry name" value="Phosphoglycerate mutase-like"/>
    <property type="match status" value="1"/>
</dbReference>
<dbReference type="GO" id="GO:0005576">
    <property type="term" value="C:extracellular region"/>
    <property type="evidence" value="ECO:0007669"/>
    <property type="project" value="UniProtKB-SubCell"/>
</dbReference>
<evidence type="ECO:0000256" key="9">
    <source>
        <dbReference type="ARBA" id="ARBA00041857"/>
    </source>
</evidence>
<evidence type="ECO:0000256" key="2">
    <source>
        <dbReference type="ARBA" id="ARBA00005375"/>
    </source>
</evidence>
<keyword evidence="20" id="KW-0812">Transmembrane</keyword>
<evidence type="ECO:0000256" key="4">
    <source>
        <dbReference type="ARBA" id="ARBA00012632"/>
    </source>
</evidence>
<gene>
    <name evidence="21" type="ORF">N7468_002978</name>
</gene>
<dbReference type="AlphaFoldDB" id="A0A9W9TSW9"/>
<comment type="similarity">
    <text evidence="2">Belongs to the histidine acid phosphatase family.</text>
</comment>
<keyword evidence="5" id="KW-0964">Secreted</keyword>
<evidence type="ECO:0000256" key="3">
    <source>
        <dbReference type="ARBA" id="ARBA00011245"/>
    </source>
</evidence>
<dbReference type="Gene3D" id="3.40.50.1240">
    <property type="entry name" value="Phosphoglycerate mutase-like"/>
    <property type="match status" value="1"/>
</dbReference>
<feature type="disulfide bond" evidence="19">
    <location>
        <begin position="312"/>
        <end position="330"/>
    </location>
</feature>
<reference evidence="21" key="2">
    <citation type="journal article" date="2023" name="IMA Fungus">
        <title>Comparative genomic study of the Penicillium genus elucidates a diverse pangenome and 15 lateral gene transfer events.</title>
        <authorList>
            <person name="Petersen C."/>
            <person name="Sorensen T."/>
            <person name="Nielsen M.R."/>
            <person name="Sondergaard T.E."/>
            <person name="Sorensen J.L."/>
            <person name="Fitzpatrick D.A."/>
            <person name="Frisvad J.C."/>
            <person name="Nielsen K.L."/>
        </authorList>
    </citation>
    <scope>NUCLEOTIDE SEQUENCE</scope>
    <source>
        <strain evidence="21">IBT 19713</strain>
    </source>
</reference>
<evidence type="ECO:0000313" key="22">
    <source>
        <dbReference type="Proteomes" id="UP001150941"/>
    </source>
</evidence>
<dbReference type="InterPro" id="IPR000560">
    <property type="entry name" value="His_Pase_clade-2"/>
</dbReference>
<evidence type="ECO:0000256" key="14">
    <source>
        <dbReference type="ARBA" id="ARBA00043748"/>
    </source>
</evidence>
<evidence type="ECO:0000256" key="8">
    <source>
        <dbReference type="ARBA" id="ARBA00023180"/>
    </source>
</evidence>
<dbReference type="Proteomes" id="UP001150941">
    <property type="component" value="Unassembled WGS sequence"/>
</dbReference>
<dbReference type="InterPro" id="IPR033379">
    <property type="entry name" value="Acid_Pase_AS"/>
</dbReference>
<reference evidence="21" key="1">
    <citation type="submission" date="2022-11" db="EMBL/GenBank/DDBJ databases">
        <authorList>
            <person name="Petersen C."/>
        </authorList>
    </citation>
    <scope>NUCLEOTIDE SEQUENCE</scope>
    <source>
        <strain evidence="21">IBT 19713</strain>
    </source>
</reference>
<evidence type="ECO:0000256" key="16">
    <source>
        <dbReference type="ARBA" id="ARBA00044106"/>
    </source>
</evidence>
<protein>
    <recommendedName>
        <fullName evidence="16">Phytase A</fullName>
        <ecNumber evidence="4">3.1.3.8</ecNumber>
    </recommendedName>
    <alternativeName>
        <fullName evidence="17">Histidine acid phosphatase phyA</fullName>
    </alternativeName>
    <alternativeName>
        <fullName evidence="10">Myo-inositol hexakisphosphate phosphohydrolase A</fullName>
    </alternativeName>
    <alternativeName>
        <fullName evidence="9">Myo-inositol-hexaphosphate 3-phosphohydrolase A</fullName>
    </alternativeName>
</protein>
<dbReference type="PANTHER" id="PTHR20963">
    <property type="entry name" value="MULTIPLE INOSITOL POLYPHOSPHATE PHOSPHATASE-RELATED"/>
    <property type="match status" value="1"/>
</dbReference>
<sequence>MVGPTSKYIPSEEERLLRDPVPENFPILKSKATVPRRWTVVTVVALLSILSVAVYMVIGYETTMRSVTRVVPGAYDQPQAIFSSSRKKVVDRPQKCNSVRAGYQCFQDISHNWGQYSPYFSLTDESVSSAVPDNCNVTFVQVLSRHGARFPTASKSSKYKALIEEIQANATSFKGKAGFLSSYNYTLGSDDLTSFGRLQMVNSGTKFYERYAKLARKHTPFIRSSGSSRVIESGQKFIQGFQQTKQNDKDASPASTPRIGVIISEDTDSNNTLNHNSCPAFEASKLGDDIADNSSSGVTITPEFALYLMDMCPFDTISISAEGSTRSPFCAFFSDNEWSHYNYYYSLSKYYGYGAGNPLGPTQGVGFVNELIARLTQTPVHDHTTTNSTLDAPGTASFPLNYSIYADFTHDNGLIPIFFALGLYNGTGPLPRKHAVSAAKADGFSAAWTVPFAARAYIEMMQCSSHRKEDQEPLVRVLVNDRVVPLHGCDVDELGRCRKDDFIKGLSFAREGGHWSTCYA</sequence>
<comment type="catalytic activity">
    <reaction evidence="12">
        <text>1D-myo-inositol 1,2-bisphosphate + H2O = 1D-myo-inositol 2-phosphate + phosphate</text>
        <dbReference type="Rhea" id="RHEA:77135"/>
        <dbReference type="ChEBI" id="CHEBI:15377"/>
        <dbReference type="ChEBI" id="CHEBI:43474"/>
        <dbReference type="ChEBI" id="CHEBI:84142"/>
        <dbReference type="ChEBI" id="CHEBI:195539"/>
    </reaction>
    <physiologicalReaction direction="left-to-right" evidence="12">
        <dbReference type="Rhea" id="RHEA:77136"/>
    </physiologicalReaction>
</comment>
<evidence type="ECO:0000313" key="21">
    <source>
        <dbReference type="EMBL" id="KAJ5238359.1"/>
    </source>
</evidence>
<dbReference type="InterPro" id="IPR029033">
    <property type="entry name" value="His_PPase_superfam"/>
</dbReference>
<dbReference type="Pfam" id="PF00328">
    <property type="entry name" value="His_Phos_2"/>
    <property type="match status" value="1"/>
</dbReference>
<dbReference type="OrthoDB" id="6509975at2759"/>
<keyword evidence="6" id="KW-0378">Hydrolase</keyword>
<dbReference type="GO" id="GO:0003993">
    <property type="term" value="F:acid phosphatase activity"/>
    <property type="evidence" value="ECO:0007669"/>
    <property type="project" value="TreeGrafter"/>
</dbReference>